<dbReference type="PANTHER" id="PTHR47700:SF2">
    <property type="entry name" value="CHITINASE"/>
    <property type="match status" value="1"/>
</dbReference>
<evidence type="ECO:0000313" key="13">
    <source>
        <dbReference type="Proteomes" id="UP000091956"/>
    </source>
</evidence>
<dbReference type="AlphaFoldDB" id="A0A2P2SW10"/>
<keyword evidence="7 9" id="KW-0326">Glycosidase</keyword>
<dbReference type="RefSeq" id="XP_018134749.1">
    <property type="nucleotide sequence ID" value="XM_018270185.1"/>
</dbReference>
<keyword evidence="5" id="KW-0843">Virulence</keyword>
<dbReference type="InterPro" id="IPR001579">
    <property type="entry name" value="Glyco_hydro_18_chit_AS"/>
</dbReference>
<name>A0A2P2SW10_9PEZI</name>
<comment type="similarity">
    <text evidence="10">Belongs to the glycosyl hydrolase 18 family.</text>
</comment>
<dbReference type="STRING" id="342668.A0A2P2SW10"/>
<dbReference type="GO" id="GO:0000272">
    <property type="term" value="P:polysaccharide catabolic process"/>
    <property type="evidence" value="ECO:0007669"/>
    <property type="project" value="UniProtKB-KW"/>
</dbReference>
<comment type="catalytic activity">
    <reaction evidence="1">
        <text>Random endo-hydrolysis of N-acetyl-beta-D-glucosaminide (1-&gt;4)-beta-linkages in chitin and chitodextrins.</text>
        <dbReference type="EC" id="3.2.1.14"/>
    </reaction>
</comment>
<dbReference type="Proteomes" id="UP000091956">
    <property type="component" value="Unassembled WGS sequence"/>
</dbReference>
<evidence type="ECO:0000313" key="12">
    <source>
        <dbReference type="EMBL" id="OBU01017.1"/>
    </source>
</evidence>
<keyword evidence="13" id="KW-1185">Reference proteome</keyword>
<evidence type="ECO:0000259" key="11">
    <source>
        <dbReference type="PROSITE" id="PS51910"/>
    </source>
</evidence>
<reference evidence="12 13" key="1">
    <citation type="submission" date="2016-03" db="EMBL/GenBank/DDBJ databases">
        <title>Comparative genomics of Pseudogymnoascus destructans, the fungus causing white-nose syndrome of bats.</title>
        <authorList>
            <person name="Palmer J.M."/>
            <person name="Drees K.P."/>
            <person name="Foster J.T."/>
            <person name="Lindner D.L."/>
        </authorList>
    </citation>
    <scope>NUCLEOTIDE SEQUENCE [LARGE SCALE GENOMIC DNA]</scope>
    <source>
        <strain evidence="12 13">UAMH 10579</strain>
    </source>
</reference>
<sequence length="176" mass="20146">MLKYESHGFRHYRIHTHIHLAFATITLDWNVDITSIEDQFLAFVQMTGFKKILSFGGWTFSTDPSTYFIFRQVVEEPNRDTFIANVVAFVKKYNLDGVDFDWEYPAEPDMEGIPHGTAEDASNYYLFLSELRNSLPDGTSLSIAAPAGFWYLKGFPIQAIGHVVDYIIFMTCVLHG</sequence>
<dbReference type="PROSITE" id="PS01095">
    <property type="entry name" value="GH18_1"/>
    <property type="match status" value="1"/>
</dbReference>
<keyword evidence="6" id="KW-0119">Carbohydrate metabolism</keyword>
<accession>A0A2P2SW10</accession>
<evidence type="ECO:0000256" key="1">
    <source>
        <dbReference type="ARBA" id="ARBA00000822"/>
    </source>
</evidence>
<dbReference type="GeneID" id="28834043"/>
<evidence type="ECO:0000256" key="8">
    <source>
        <dbReference type="ARBA" id="ARBA00023326"/>
    </source>
</evidence>
<evidence type="ECO:0000256" key="6">
    <source>
        <dbReference type="ARBA" id="ARBA00023277"/>
    </source>
</evidence>
<evidence type="ECO:0000256" key="2">
    <source>
        <dbReference type="ARBA" id="ARBA00022669"/>
    </source>
</evidence>
<evidence type="ECO:0000256" key="4">
    <source>
        <dbReference type="ARBA" id="ARBA00023024"/>
    </source>
</evidence>
<organism evidence="12 13">
    <name type="scientific">Pseudogymnoascus verrucosus</name>
    <dbReference type="NCBI Taxonomy" id="342668"/>
    <lineage>
        <taxon>Eukaryota</taxon>
        <taxon>Fungi</taxon>
        <taxon>Dikarya</taxon>
        <taxon>Ascomycota</taxon>
        <taxon>Pezizomycotina</taxon>
        <taxon>Leotiomycetes</taxon>
        <taxon>Thelebolales</taxon>
        <taxon>Thelebolaceae</taxon>
        <taxon>Pseudogymnoascus</taxon>
    </lineage>
</organism>
<dbReference type="GO" id="GO:0008843">
    <property type="term" value="F:endochitinase activity"/>
    <property type="evidence" value="ECO:0007669"/>
    <property type="project" value="UniProtKB-EC"/>
</dbReference>
<keyword evidence="3 9" id="KW-0378">Hydrolase</keyword>
<evidence type="ECO:0000256" key="7">
    <source>
        <dbReference type="ARBA" id="ARBA00023295"/>
    </source>
</evidence>
<dbReference type="Pfam" id="PF00704">
    <property type="entry name" value="Glyco_hydro_18"/>
    <property type="match status" value="1"/>
</dbReference>
<evidence type="ECO:0000256" key="10">
    <source>
        <dbReference type="RuleBase" id="RU004453"/>
    </source>
</evidence>
<dbReference type="SUPFAM" id="SSF51445">
    <property type="entry name" value="(Trans)glycosidases"/>
    <property type="match status" value="1"/>
</dbReference>
<keyword evidence="2" id="KW-0147">Chitin-binding</keyword>
<reference evidence="13" key="2">
    <citation type="journal article" date="2018" name="Nat. Commun.">
        <title>Extreme sensitivity to ultraviolet light in the fungal pathogen causing white-nose syndrome of bats.</title>
        <authorList>
            <person name="Palmer J.M."/>
            <person name="Drees K.P."/>
            <person name="Foster J.T."/>
            <person name="Lindner D.L."/>
        </authorList>
    </citation>
    <scope>NUCLEOTIDE SEQUENCE [LARGE SCALE GENOMIC DNA]</scope>
    <source>
        <strain evidence="13">UAMH 10579</strain>
    </source>
</reference>
<dbReference type="GO" id="GO:0006032">
    <property type="term" value="P:chitin catabolic process"/>
    <property type="evidence" value="ECO:0007669"/>
    <property type="project" value="UniProtKB-KW"/>
</dbReference>
<dbReference type="PROSITE" id="PS51910">
    <property type="entry name" value="GH18_2"/>
    <property type="match status" value="1"/>
</dbReference>
<dbReference type="GO" id="GO:0008061">
    <property type="term" value="F:chitin binding"/>
    <property type="evidence" value="ECO:0007669"/>
    <property type="project" value="UniProtKB-KW"/>
</dbReference>
<dbReference type="Gene3D" id="3.20.20.80">
    <property type="entry name" value="Glycosidases"/>
    <property type="match status" value="1"/>
</dbReference>
<gene>
    <name evidence="12" type="ORF">VE01_00657</name>
</gene>
<protein>
    <recommendedName>
        <fullName evidence="11">GH18 domain-containing protein</fullName>
    </recommendedName>
</protein>
<evidence type="ECO:0000256" key="9">
    <source>
        <dbReference type="RuleBase" id="RU000489"/>
    </source>
</evidence>
<dbReference type="PANTHER" id="PTHR47700">
    <property type="entry name" value="V CHITINASE, PUTATIVE (AFU_ORTHOLOGUE AFUA_6G13720)-RELATED"/>
    <property type="match status" value="1"/>
</dbReference>
<feature type="domain" description="GH18" evidence="11">
    <location>
        <begin position="1"/>
        <end position="176"/>
    </location>
</feature>
<proteinExistence type="inferred from homology"/>
<dbReference type="EMBL" id="KV460207">
    <property type="protein sequence ID" value="OBU01017.1"/>
    <property type="molecule type" value="Genomic_DNA"/>
</dbReference>
<evidence type="ECO:0000256" key="3">
    <source>
        <dbReference type="ARBA" id="ARBA00022801"/>
    </source>
</evidence>
<dbReference type="InterPro" id="IPR001223">
    <property type="entry name" value="Glyco_hydro18_cat"/>
</dbReference>
<keyword evidence="8" id="KW-0624">Polysaccharide degradation</keyword>
<dbReference type="InterPro" id="IPR053214">
    <property type="entry name" value="LysM12-like"/>
</dbReference>
<dbReference type="InterPro" id="IPR017853">
    <property type="entry name" value="GH"/>
</dbReference>
<evidence type="ECO:0000256" key="5">
    <source>
        <dbReference type="ARBA" id="ARBA00023026"/>
    </source>
</evidence>
<keyword evidence="4" id="KW-0146">Chitin degradation</keyword>